<dbReference type="KEGG" id="eke:EK0264_02855"/>
<dbReference type="InterPro" id="IPR011047">
    <property type="entry name" value="Quinoprotein_ADH-like_sf"/>
</dbReference>
<organism evidence="2 3">
    <name type="scientific">Epidermidibacterium keratini</name>
    <dbReference type="NCBI Taxonomy" id="1891644"/>
    <lineage>
        <taxon>Bacteria</taxon>
        <taxon>Bacillati</taxon>
        <taxon>Actinomycetota</taxon>
        <taxon>Actinomycetes</taxon>
        <taxon>Sporichthyales</taxon>
        <taxon>Sporichthyaceae</taxon>
        <taxon>Epidermidibacterium</taxon>
    </lineage>
</organism>
<name>A0A7L4YKI4_9ACTN</name>
<evidence type="ECO:0008006" key="4">
    <source>
        <dbReference type="Google" id="ProtNLM"/>
    </source>
</evidence>
<evidence type="ECO:0000313" key="2">
    <source>
        <dbReference type="EMBL" id="QHB99328.1"/>
    </source>
</evidence>
<keyword evidence="1" id="KW-0732">Signal</keyword>
<dbReference type="AlphaFoldDB" id="A0A7L4YKI4"/>
<dbReference type="InterPro" id="IPR015943">
    <property type="entry name" value="WD40/YVTN_repeat-like_dom_sf"/>
</dbReference>
<accession>A0A7L4YKI4</accession>
<dbReference type="PROSITE" id="PS51257">
    <property type="entry name" value="PROKAR_LIPOPROTEIN"/>
    <property type="match status" value="1"/>
</dbReference>
<evidence type="ECO:0000256" key="1">
    <source>
        <dbReference type="SAM" id="SignalP"/>
    </source>
</evidence>
<keyword evidence="3" id="KW-1185">Reference proteome</keyword>
<feature type="signal peptide" evidence="1">
    <location>
        <begin position="1"/>
        <end position="25"/>
    </location>
</feature>
<dbReference type="OrthoDB" id="256225at2"/>
<feature type="chain" id="PRO_5039344533" description="PQQ-binding-like beta-propeller repeat protein" evidence="1">
    <location>
        <begin position="26"/>
        <end position="490"/>
    </location>
</feature>
<proteinExistence type="predicted"/>
<sequence>MGAHQGKLLAGLLAFVMLMAGCTSSKPTANLQISESARAQFQLATLVTEPVEPEWTVPLTPVGTGAIRVDDTLLVYAYDGSTTYLQAIDAESGTLLWTAPATPGGSGNSREWTPVVTRTSQGVPVTLLAPPPIQRPDGDWAHPLEARDVRTGAVLGAPSPAWVALVGQCELEICMQVNTNDSTWYYATFNADTFEIELDERRADDGISDGWRIGDNMHLHLDDDKLEWYVDGEMAWETPLSVQLPDGVTPGDFASGFTFQVSVDDPFAPTVVGLSFQGVGAGQSNGAFAFSVEDGTPLWSKCDFEFCAAAAGVQCPLGMQSLLLSEDPPIGTYSYAGIDMQTGERLWEKTFESVDLQAPNSAPPGFLLLVDGGVPRYIDVATGDELSLSTKPTMGCEYAATWTGFEGSKPTNPTVKFDTGYTYSTCDLAGVATVEPASRSVVTLGSEGAWRDGRLYAAGRTLGTPVEDPLDDAMAWYYVQTPTGIAAYRF</sequence>
<gene>
    <name evidence="2" type="ORF">EK0264_02855</name>
</gene>
<dbReference type="Proteomes" id="UP000463857">
    <property type="component" value="Chromosome"/>
</dbReference>
<evidence type="ECO:0000313" key="3">
    <source>
        <dbReference type="Proteomes" id="UP000463857"/>
    </source>
</evidence>
<protein>
    <recommendedName>
        <fullName evidence="4">PQQ-binding-like beta-propeller repeat protein</fullName>
    </recommendedName>
</protein>
<dbReference type="EMBL" id="CP047156">
    <property type="protein sequence ID" value="QHB99328.1"/>
    <property type="molecule type" value="Genomic_DNA"/>
</dbReference>
<dbReference type="SUPFAM" id="SSF50998">
    <property type="entry name" value="Quinoprotein alcohol dehydrogenase-like"/>
    <property type="match status" value="1"/>
</dbReference>
<reference evidence="2 3" key="1">
    <citation type="journal article" date="2018" name="Int. J. Syst. Evol. Microbiol.">
        <title>Epidermidibacterium keratini gen. nov., sp. nov., a member of the family Sporichthyaceae, isolated from keratin epidermis.</title>
        <authorList>
            <person name="Lee D.G."/>
            <person name="Trujillo M.E."/>
            <person name="Kang S."/>
            <person name="Nam J.J."/>
            <person name="Kim Y.J."/>
        </authorList>
    </citation>
    <scope>NUCLEOTIDE SEQUENCE [LARGE SCALE GENOMIC DNA]</scope>
    <source>
        <strain evidence="2 3">EPI-7</strain>
    </source>
</reference>
<dbReference type="RefSeq" id="WP_159542694.1">
    <property type="nucleotide sequence ID" value="NZ_CP047156.1"/>
</dbReference>
<dbReference type="Gene3D" id="2.130.10.10">
    <property type="entry name" value="YVTN repeat-like/Quinoprotein amine dehydrogenase"/>
    <property type="match status" value="1"/>
</dbReference>
<dbReference type="InParanoid" id="A0A7L4YKI4"/>